<keyword evidence="5" id="KW-1185">Reference proteome</keyword>
<dbReference type="GO" id="GO:0005829">
    <property type="term" value="C:cytosol"/>
    <property type="evidence" value="ECO:0007669"/>
    <property type="project" value="TreeGrafter"/>
</dbReference>
<dbReference type="Proteomes" id="UP000515158">
    <property type="component" value="Unplaced"/>
</dbReference>
<evidence type="ECO:0000313" key="7">
    <source>
        <dbReference type="RefSeq" id="XP_034237135.1"/>
    </source>
</evidence>
<comment type="subcellular location">
    <subcellularLocation>
        <location evidence="3">Cytoplasm</location>
    </subcellularLocation>
</comment>
<dbReference type="GO" id="GO:0002143">
    <property type="term" value="P:tRNA wobble position uridine thiolation"/>
    <property type="evidence" value="ECO:0007669"/>
    <property type="project" value="TreeGrafter"/>
</dbReference>
<evidence type="ECO:0000313" key="6">
    <source>
        <dbReference type="RefSeq" id="XP_034237133.1"/>
    </source>
</evidence>
<dbReference type="HAMAP" id="MF_03054">
    <property type="entry name" value="CTU2"/>
    <property type="match status" value="1"/>
</dbReference>
<evidence type="ECO:0000256" key="2">
    <source>
        <dbReference type="ARBA" id="ARBA00022694"/>
    </source>
</evidence>
<comment type="pathway">
    <text evidence="3">tRNA modification; 5-methoxycarbonylmethyl-2-thiouridine-tRNA biosynthesis.</text>
</comment>
<sequence length="461" mass="50954">MCSRNDNEDGSESYMEAKSKPLWSSTCQKCSGHNPVIQILQIKHAYCKNCFVTHVNHKFRSTLGKSKMMRPSDVVLAAFSGSLKSHAMLHLLHAGLSEKSHKRFLFKVQFIYVDEGAVLGLSLAERIANLRAIATLAEQYGFSGHFTSLACLFDSSGPRCFPLNKNSSLTAENSLENELQLLFQNIVSLTAKEDMLKQLRKQLLLLAAKELCCGKVFMAHTSTDLAIQILTDVSLGRGSLMHHDVTFCDFRDKDIKILRPLLELSSKEVAFYSVYHKLDNVFIPSLCTKMASDSSIHNLSKQFVMDLMENFPSTVSTVFRTGEKLGSTSSPDNSEEDDNSCIICQARLEVNLSPCTSAQATEFSRLISSLGPLGFDSKTLSSISGSNGAESCCSGSASNCCCNSNQDSPSLSDIMECCCYGCRLILHDLKSVSSLSERILEQVRRRKSLNSMRDSIKDFLL</sequence>
<dbReference type="RefSeq" id="XP_034237133.1">
    <property type="nucleotide sequence ID" value="XM_034381242.1"/>
</dbReference>
<dbReference type="GeneID" id="117642745"/>
<dbReference type="PANTHER" id="PTHR20882">
    <property type="entry name" value="CYTOPLASMIC TRNA 2-THIOLATION PROTEIN 2"/>
    <property type="match status" value="1"/>
</dbReference>
<dbReference type="KEGG" id="tpal:117642745"/>
<dbReference type="GO" id="GO:0000049">
    <property type="term" value="F:tRNA binding"/>
    <property type="evidence" value="ECO:0007669"/>
    <property type="project" value="InterPro"/>
</dbReference>
<dbReference type="Pfam" id="PF10288">
    <property type="entry name" value="CTU2"/>
    <property type="match status" value="1"/>
</dbReference>
<reference evidence="6 7" key="1">
    <citation type="submission" date="2025-04" db="UniProtKB">
        <authorList>
            <consortium name="RefSeq"/>
        </authorList>
    </citation>
    <scope>IDENTIFICATION</scope>
    <source>
        <tissue evidence="6 7">Total insect</tissue>
    </source>
</reference>
<dbReference type="GO" id="GO:0032447">
    <property type="term" value="P:protein urmylation"/>
    <property type="evidence" value="ECO:0007669"/>
    <property type="project" value="UniProtKB-UniRule"/>
</dbReference>
<keyword evidence="4" id="KW-0175">Coiled coil</keyword>
<keyword evidence="1 3" id="KW-0963">Cytoplasm</keyword>
<dbReference type="GO" id="GO:0016783">
    <property type="term" value="F:sulfurtransferase activity"/>
    <property type="evidence" value="ECO:0007669"/>
    <property type="project" value="TreeGrafter"/>
</dbReference>
<proteinExistence type="inferred from homology"/>
<comment type="similarity">
    <text evidence="3">Belongs to the CTU2/NCS2 family.</text>
</comment>
<dbReference type="CTD" id="348180"/>
<dbReference type="PANTHER" id="PTHR20882:SF14">
    <property type="entry name" value="CYTOPLASMIC TRNA 2-THIOLATION PROTEIN 2"/>
    <property type="match status" value="1"/>
</dbReference>
<dbReference type="AlphaFoldDB" id="A0A6P8YJE5"/>
<evidence type="ECO:0000256" key="1">
    <source>
        <dbReference type="ARBA" id="ARBA00022490"/>
    </source>
</evidence>
<dbReference type="SUPFAM" id="SSF52402">
    <property type="entry name" value="Adenine nucleotide alpha hydrolases-like"/>
    <property type="match status" value="1"/>
</dbReference>
<evidence type="ECO:0000256" key="4">
    <source>
        <dbReference type="SAM" id="Coils"/>
    </source>
</evidence>
<dbReference type="GO" id="GO:0016779">
    <property type="term" value="F:nucleotidyltransferase activity"/>
    <property type="evidence" value="ECO:0007669"/>
    <property type="project" value="UniProtKB-UniRule"/>
</dbReference>
<accession>A0A6P8YJE5</accession>
<dbReference type="UniPathway" id="UPA00988"/>
<dbReference type="Gene3D" id="3.40.50.620">
    <property type="entry name" value="HUPs"/>
    <property type="match status" value="1"/>
</dbReference>
<organism evidence="7">
    <name type="scientific">Thrips palmi</name>
    <name type="common">Melon thrips</name>
    <dbReference type="NCBI Taxonomy" id="161013"/>
    <lineage>
        <taxon>Eukaryota</taxon>
        <taxon>Metazoa</taxon>
        <taxon>Ecdysozoa</taxon>
        <taxon>Arthropoda</taxon>
        <taxon>Hexapoda</taxon>
        <taxon>Insecta</taxon>
        <taxon>Pterygota</taxon>
        <taxon>Neoptera</taxon>
        <taxon>Paraneoptera</taxon>
        <taxon>Thysanoptera</taxon>
        <taxon>Terebrantia</taxon>
        <taxon>Thripoidea</taxon>
        <taxon>Thripidae</taxon>
        <taxon>Thrips</taxon>
    </lineage>
</organism>
<gene>
    <name evidence="6 7" type="primary">LOC117642745</name>
</gene>
<evidence type="ECO:0000313" key="5">
    <source>
        <dbReference type="Proteomes" id="UP000515158"/>
    </source>
</evidence>
<dbReference type="OrthoDB" id="25129at2759"/>
<keyword evidence="2 3" id="KW-0819">tRNA processing</keyword>
<comment type="function">
    <text evidence="3">Plays a central role in 2-thiolation of mcm(5)S(2)U at tRNA wobble positions of tRNA(Lys), tRNA(Glu) and tRNA(Gln). May act by forming a heterodimer with NCS6/CTU1 that ligates sulfur from thiocarboxylated URM1 onto the uridine of tRNAs at wobble position.</text>
</comment>
<feature type="coiled-coil region" evidence="4">
    <location>
        <begin position="172"/>
        <end position="209"/>
    </location>
</feature>
<evidence type="ECO:0000256" key="3">
    <source>
        <dbReference type="HAMAP-Rule" id="MF_03054"/>
    </source>
</evidence>
<dbReference type="InterPro" id="IPR014729">
    <property type="entry name" value="Rossmann-like_a/b/a_fold"/>
</dbReference>
<dbReference type="RefSeq" id="XP_034237135.1">
    <property type="nucleotide sequence ID" value="XM_034381244.1"/>
</dbReference>
<dbReference type="InterPro" id="IPR019407">
    <property type="entry name" value="CTU2"/>
</dbReference>
<protein>
    <recommendedName>
        <fullName evidence="3">Cytoplasmic tRNA 2-thiolation protein 2</fullName>
    </recommendedName>
</protein>
<name>A0A6P8YJE5_THRPL</name>